<evidence type="ECO:0000313" key="2">
    <source>
        <dbReference type="Proteomes" id="UP000306319"/>
    </source>
</evidence>
<keyword evidence="2" id="KW-1185">Reference proteome</keyword>
<comment type="caution">
    <text evidence="1">The sequence shown here is derived from an EMBL/GenBank/DDBJ whole genome shotgun (WGS) entry which is preliminary data.</text>
</comment>
<name>A0AC61RCV1_9BACT</name>
<gene>
    <name evidence="1" type="ORF">E5331_15135</name>
</gene>
<evidence type="ECO:0000313" key="1">
    <source>
        <dbReference type="EMBL" id="TGY77270.1"/>
    </source>
</evidence>
<sequence>MSRQLYPIGLQSFSKIREGGYVYVDKTEYIHSLISTGQYIFLSRPRRFGKSLLISTIEAYFNGRKELFDGLAIADYTSDWEPHPVFHLDFSGNNFESPDSLKKHFNTILSGWEKKYNISIIEKDLYGLRFGQIIEEAHRQTGQPVVILIDEYDKPLLETVGNKSLQEEYRNDLRSIYSNLKKQDTHIRFAMLTGVTKFGHLSIFSDLNNLVDISMDEEYSGICGITEDELHEYFHEGVASLAEKRDLTVDEAFAKLRENYDGYNFSPEDALDVYNPFSLLNALQKRKISDYWFQTGTPTFLVKMIKTHQISPQRLENYSIFQSDVMNVSFDMKSSLLPVLYQAGYLTIKASEPEIGLLQLGFPNKEVERGFLNQLWNVYIPDAGYDSEFSIQKFYNDVISGDAEGFMKRLQSLFADFNQDGFNMLRLEQHYQDITFTIMKLLGFMTQVEYKTSSGRIDMIAKTSKYIYIFEFKIDKSALEAIRQINSHDYMIPFQADDNRAIIKIGANFSSTIRSLDSWLIETDK</sequence>
<accession>A0AC61RCV1</accession>
<organism evidence="1 2">
    <name type="scientific">Lepagella muris</name>
    <dbReference type="NCBI Taxonomy" id="3032870"/>
    <lineage>
        <taxon>Bacteria</taxon>
        <taxon>Pseudomonadati</taxon>
        <taxon>Bacteroidota</taxon>
        <taxon>Bacteroidia</taxon>
        <taxon>Bacteroidales</taxon>
        <taxon>Muribaculaceae</taxon>
        <taxon>Lepagella</taxon>
    </lineage>
</organism>
<dbReference type="EMBL" id="SRYB01000027">
    <property type="protein sequence ID" value="TGY77270.1"/>
    <property type="molecule type" value="Genomic_DNA"/>
</dbReference>
<protein>
    <submittedName>
        <fullName evidence="1">AAA family ATPase</fullName>
    </submittedName>
</protein>
<reference evidence="1" key="1">
    <citation type="submission" date="2019-04" db="EMBL/GenBank/DDBJ databases">
        <title>Microbes associate with the intestines of laboratory mice.</title>
        <authorList>
            <person name="Navarre W."/>
            <person name="Wong E."/>
            <person name="Huang K."/>
            <person name="Tropini C."/>
            <person name="Ng K."/>
            <person name="Yu B."/>
        </authorList>
    </citation>
    <scope>NUCLEOTIDE SEQUENCE</scope>
    <source>
        <strain evidence="1">NM04_E33</strain>
    </source>
</reference>
<dbReference type="Proteomes" id="UP000306319">
    <property type="component" value="Unassembled WGS sequence"/>
</dbReference>
<proteinExistence type="predicted"/>